<dbReference type="Proteomes" id="UP000730618">
    <property type="component" value="Unassembled WGS sequence"/>
</dbReference>
<dbReference type="CDD" id="cd11586">
    <property type="entry name" value="VbhA_like"/>
    <property type="match status" value="1"/>
</dbReference>
<feature type="region of interest" description="Disordered" evidence="1">
    <location>
        <begin position="1"/>
        <end position="46"/>
    </location>
</feature>
<dbReference type="InterPro" id="IPR041535">
    <property type="entry name" value="VbhA"/>
</dbReference>
<dbReference type="RefSeq" id="WP_218099359.1">
    <property type="nucleotide sequence ID" value="NZ_CAJVCE010000007.1"/>
</dbReference>
<name>A0ABM8VI45_9BACL</name>
<evidence type="ECO:0000313" key="3">
    <source>
        <dbReference type="EMBL" id="CAG7643587.1"/>
    </source>
</evidence>
<feature type="domain" description="Antitoxin VbhA" evidence="2">
    <location>
        <begin position="29"/>
        <end position="71"/>
    </location>
</feature>
<sequence>MSNHFEEMEKKRLQQKKQQKRDKEAEAARAVGNAKASLEMDGMEVSPETEDIMMRFARGELTEREVLELIKPRKTD</sequence>
<proteinExistence type="predicted"/>
<dbReference type="EMBL" id="CAJVCE010000007">
    <property type="protein sequence ID" value="CAG7643587.1"/>
    <property type="molecule type" value="Genomic_DNA"/>
</dbReference>
<feature type="compositionally biased region" description="Basic and acidic residues" evidence="1">
    <location>
        <begin position="1"/>
        <end position="12"/>
    </location>
</feature>
<comment type="caution">
    <text evidence="3">The sequence shown here is derived from an EMBL/GenBank/DDBJ whole genome shotgun (WGS) entry which is preliminary data.</text>
</comment>
<reference evidence="3 4" key="1">
    <citation type="submission" date="2021-06" db="EMBL/GenBank/DDBJ databases">
        <authorList>
            <person name="Criscuolo A."/>
        </authorList>
    </citation>
    <scope>NUCLEOTIDE SEQUENCE [LARGE SCALE GENOMIC DNA]</scope>
    <source>
        <strain evidence="4">CIP 111802</strain>
    </source>
</reference>
<organism evidence="3 4">
    <name type="scientific">Paenibacillus allorhizosphaerae</name>
    <dbReference type="NCBI Taxonomy" id="2849866"/>
    <lineage>
        <taxon>Bacteria</taxon>
        <taxon>Bacillati</taxon>
        <taxon>Bacillota</taxon>
        <taxon>Bacilli</taxon>
        <taxon>Bacillales</taxon>
        <taxon>Paenibacillaceae</taxon>
        <taxon>Paenibacillus</taxon>
    </lineage>
</organism>
<evidence type="ECO:0000259" key="2">
    <source>
        <dbReference type="Pfam" id="PF18495"/>
    </source>
</evidence>
<accession>A0ABM8VI45</accession>
<keyword evidence="4" id="KW-1185">Reference proteome</keyword>
<dbReference type="InterPro" id="IPR033788">
    <property type="entry name" value="VbhA-like"/>
</dbReference>
<evidence type="ECO:0000256" key="1">
    <source>
        <dbReference type="SAM" id="MobiDB-lite"/>
    </source>
</evidence>
<gene>
    <name evidence="3" type="ORF">PAECIP111802_03051</name>
</gene>
<evidence type="ECO:0000313" key="4">
    <source>
        <dbReference type="Proteomes" id="UP000730618"/>
    </source>
</evidence>
<dbReference type="Pfam" id="PF18495">
    <property type="entry name" value="VbhA"/>
    <property type="match status" value="1"/>
</dbReference>
<protein>
    <recommendedName>
        <fullName evidence="2">Antitoxin VbhA domain-containing protein</fullName>
    </recommendedName>
</protein>